<dbReference type="GeneID" id="109703817"/>
<sequence length="232" mass="24465">MLPATVGARGLPSDSAPNHHSQPPTSSGRAHAPPVRLNPKRKLERRVSQPTAPRIVATPPPAALTTRTAPEPSAASSVREPARLRPAGHQPDSPLVRCSPCTSSQFEKESFRYVQGEPTLGSILDTGPDPATISLHPPPAQRAEGAPAGLAIRGQVGRSGRGVDPPRPAPPPLVSAAAASPDLRTLLRPKGHRHTMGLPAAKGAVKARRRLRANRGGRRHRRRLLPPVLAPS</sequence>
<feature type="compositionally biased region" description="Basic residues" evidence="1">
    <location>
        <begin position="205"/>
        <end position="224"/>
    </location>
</feature>
<feature type="region of interest" description="Disordered" evidence="1">
    <location>
        <begin position="119"/>
        <end position="232"/>
    </location>
</feature>
<feature type="compositionally biased region" description="Polar residues" evidence="1">
    <location>
        <begin position="15"/>
        <end position="28"/>
    </location>
</feature>
<gene>
    <name evidence="3" type="primary">LOC109703817</name>
</gene>
<evidence type="ECO:0000313" key="2">
    <source>
        <dbReference type="Proteomes" id="UP000515123"/>
    </source>
</evidence>
<feature type="region of interest" description="Disordered" evidence="1">
    <location>
        <begin position="1"/>
        <end position="101"/>
    </location>
</feature>
<dbReference type="RefSeq" id="XP_020080127.1">
    <property type="nucleotide sequence ID" value="XM_020224538.1"/>
</dbReference>
<dbReference type="AlphaFoldDB" id="A0A6P5EAN3"/>
<accession>A0A6P5EAN3</accession>
<name>A0A6P5EAN3_ANACO</name>
<proteinExistence type="predicted"/>
<protein>
    <submittedName>
        <fullName evidence="3">Uncharacterized protein LOC109703817</fullName>
    </submittedName>
</protein>
<evidence type="ECO:0000256" key="1">
    <source>
        <dbReference type="SAM" id="MobiDB-lite"/>
    </source>
</evidence>
<feature type="compositionally biased region" description="Low complexity" evidence="1">
    <location>
        <begin position="174"/>
        <end position="183"/>
    </location>
</feature>
<organism evidence="2 3">
    <name type="scientific">Ananas comosus</name>
    <name type="common">Pineapple</name>
    <name type="synonym">Ananas ananas</name>
    <dbReference type="NCBI Taxonomy" id="4615"/>
    <lineage>
        <taxon>Eukaryota</taxon>
        <taxon>Viridiplantae</taxon>
        <taxon>Streptophyta</taxon>
        <taxon>Embryophyta</taxon>
        <taxon>Tracheophyta</taxon>
        <taxon>Spermatophyta</taxon>
        <taxon>Magnoliopsida</taxon>
        <taxon>Liliopsida</taxon>
        <taxon>Poales</taxon>
        <taxon>Bromeliaceae</taxon>
        <taxon>Bromelioideae</taxon>
        <taxon>Ananas</taxon>
    </lineage>
</organism>
<reference evidence="3" key="2">
    <citation type="submission" date="2025-08" db="UniProtKB">
        <authorList>
            <consortium name="RefSeq"/>
        </authorList>
    </citation>
    <scope>IDENTIFICATION</scope>
    <source>
        <tissue evidence="3">Leaf</tissue>
    </source>
</reference>
<keyword evidence="2" id="KW-1185">Reference proteome</keyword>
<evidence type="ECO:0000313" key="3">
    <source>
        <dbReference type="RefSeq" id="XP_020080127.1"/>
    </source>
</evidence>
<reference evidence="2" key="1">
    <citation type="journal article" date="2015" name="Nat. Genet.">
        <title>The pineapple genome and the evolution of CAM photosynthesis.</title>
        <authorList>
            <person name="Ming R."/>
            <person name="VanBuren R."/>
            <person name="Wai C.M."/>
            <person name="Tang H."/>
            <person name="Schatz M.C."/>
            <person name="Bowers J.E."/>
            <person name="Lyons E."/>
            <person name="Wang M.L."/>
            <person name="Chen J."/>
            <person name="Biggers E."/>
            <person name="Zhang J."/>
            <person name="Huang L."/>
            <person name="Zhang L."/>
            <person name="Miao W."/>
            <person name="Zhang J."/>
            <person name="Ye Z."/>
            <person name="Miao C."/>
            <person name="Lin Z."/>
            <person name="Wang H."/>
            <person name="Zhou H."/>
            <person name="Yim W.C."/>
            <person name="Priest H.D."/>
            <person name="Zheng C."/>
            <person name="Woodhouse M."/>
            <person name="Edger P.P."/>
            <person name="Guyot R."/>
            <person name="Guo H.B."/>
            <person name="Guo H."/>
            <person name="Zheng G."/>
            <person name="Singh R."/>
            <person name="Sharma A."/>
            <person name="Min X."/>
            <person name="Zheng Y."/>
            <person name="Lee H."/>
            <person name="Gurtowski J."/>
            <person name="Sedlazeck F.J."/>
            <person name="Harkess A."/>
            <person name="McKain M.R."/>
            <person name="Liao Z."/>
            <person name="Fang J."/>
            <person name="Liu J."/>
            <person name="Zhang X."/>
            <person name="Zhang Q."/>
            <person name="Hu W."/>
            <person name="Qin Y."/>
            <person name="Wang K."/>
            <person name="Chen L.Y."/>
            <person name="Shirley N."/>
            <person name="Lin Y.R."/>
            <person name="Liu L.Y."/>
            <person name="Hernandez A.G."/>
            <person name="Wright C.L."/>
            <person name="Bulone V."/>
            <person name="Tuskan G.A."/>
            <person name="Heath K."/>
            <person name="Zee F."/>
            <person name="Moore P.H."/>
            <person name="Sunkar R."/>
            <person name="Leebens-Mack J.H."/>
            <person name="Mockler T."/>
            <person name="Bennetzen J.L."/>
            <person name="Freeling M."/>
            <person name="Sankoff D."/>
            <person name="Paterson A.H."/>
            <person name="Zhu X."/>
            <person name="Yang X."/>
            <person name="Smith J.A."/>
            <person name="Cushman J.C."/>
            <person name="Paull R.E."/>
            <person name="Yu Q."/>
        </authorList>
    </citation>
    <scope>NUCLEOTIDE SEQUENCE [LARGE SCALE GENOMIC DNA]</scope>
    <source>
        <strain evidence="2">cv. F153</strain>
    </source>
</reference>
<dbReference type="Proteomes" id="UP000515123">
    <property type="component" value="Unplaced"/>
</dbReference>